<proteinExistence type="predicted"/>
<evidence type="ECO:0008006" key="10">
    <source>
        <dbReference type="Google" id="ProtNLM"/>
    </source>
</evidence>
<feature type="non-terminal residue" evidence="8">
    <location>
        <position position="321"/>
    </location>
</feature>
<reference evidence="8 9" key="1">
    <citation type="submission" date="2017-11" db="EMBL/GenBank/DDBJ databases">
        <title>De-novo sequencing of pomegranate (Punica granatum L.) genome.</title>
        <authorList>
            <person name="Akparov Z."/>
            <person name="Amiraslanov A."/>
            <person name="Hajiyeva S."/>
            <person name="Abbasov M."/>
            <person name="Kaur K."/>
            <person name="Hamwieh A."/>
            <person name="Solovyev V."/>
            <person name="Salamov A."/>
            <person name="Braich B."/>
            <person name="Kosarev P."/>
            <person name="Mahmoud A."/>
            <person name="Hajiyev E."/>
            <person name="Babayeva S."/>
            <person name="Izzatullayeva V."/>
            <person name="Mammadov A."/>
            <person name="Mammadov A."/>
            <person name="Sharifova S."/>
            <person name="Ojaghi J."/>
            <person name="Eynullazada K."/>
            <person name="Bayramov B."/>
            <person name="Abdulazimova A."/>
            <person name="Shahmuradov I."/>
        </authorList>
    </citation>
    <scope>NUCLEOTIDE SEQUENCE [LARGE SCALE GENOMIC DNA]</scope>
    <source>
        <strain evidence="9">cv. AG2017</strain>
        <tissue evidence="8">Leaf</tissue>
    </source>
</reference>
<evidence type="ECO:0000256" key="2">
    <source>
        <dbReference type="ARBA" id="ARBA00022679"/>
    </source>
</evidence>
<dbReference type="Gene3D" id="3.10.400.10">
    <property type="entry name" value="Sulfate adenylyltransferase"/>
    <property type="match status" value="1"/>
</dbReference>
<dbReference type="STRING" id="22663.A0A2I0L9T1"/>
<dbReference type="GO" id="GO:0004781">
    <property type="term" value="F:sulfate adenylyltransferase (ATP) activity"/>
    <property type="evidence" value="ECO:0007669"/>
    <property type="project" value="InterPro"/>
</dbReference>
<comment type="pathway">
    <text evidence="1">Sulfur metabolism.</text>
</comment>
<dbReference type="SUPFAM" id="SSF88697">
    <property type="entry name" value="PUA domain-like"/>
    <property type="match status" value="1"/>
</dbReference>
<dbReference type="PANTHER" id="PTHR11055">
    <property type="entry name" value="BIFUNCTIONAL 3'-PHOSPHOADENOSINE 5'-PHOSPHOSULFATE SYNTHASE"/>
    <property type="match status" value="1"/>
</dbReference>
<keyword evidence="3" id="KW-0547">Nucleotide-binding</keyword>
<dbReference type="SUPFAM" id="SSF52374">
    <property type="entry name" value="Nucleotidylyl transferase"/>
    <property type="match status" value="1"/>
</dbReference>
<sequence>MSLTIKLHSHPRHSLNHPAARLSRPPSLNPTKIRPGPIYHANALAPLVYSHRPRMSSDGAARGPIKSSLIDPDGGALVDLVVPEAEAGPKAVEAESLPKVRLTRIDLEWVHVISEGWASPLKGFMREREYLQSLHFNCLRMEDGSIVNMSLPIVLAIDDETKEAIGSSPNVAILGPDGNSVGILRSIEIYKHNKEERIARTWGTSAPGLPYVEEAITPSGNWLIGGDLEVLKPIKYNDGLDHYRLSPKQLRKEFDKRQADAVFAFQLRNPVHNGHALLMNDTRRRLLEMGYKNPILLLHPLGGFVKADDVPLDVRMEQHSK</sequence>
<dbReference type="Pfam" id="PF14306">
    <property type="entry name" value="PUA_2"/>
    <property type="match status" value="1"/>
</dbReference>
<evidence type="ECO:0000313" key="8">
    <source>
        <dbReference type="EMBL" id="PKI77420.1"/>
    </source>
</evidence>
<keyword evidence="4" id="KW-0067">ATP-binding</keyword>
<feature type="domain" description="ATP-sulfurylase PUA-like" evidence="7">
    <location>
        <begin position="70"/>
        <end position="232"/>
    </location>
</feature>
<comment type="caution">
    <text evidence="8">The sequence shown here is derived from an EMBL/GenBank/DDBJ whole genome shotgun (WGS) entry which is preliminary data.</text>
</comment>
<evidence type="ECO:0000256" key="5">
    <source>
        <dbReference type="SAM" id="MobiDB-lite"/>
    </source>
</evidence>
<keyword evidence="2" id="KW-0808">Transferase</keyword>
<feature type="region of interest" description="Disordered" evidence="5">
    <location>
        <begin position="1"/>
        <end position="28"/>
    </location>
</feature>
<dbReference type="InterPro" id="IPR025980">
    <property type="entry name" value="ATP-Sase_PUA-like_dom"/>
</dbReference>
<evidence type="ECO:0000256" key="3">
    <source>
        <dbReference type="ARBA" id="ARBA00022741"/>
    </source>
</evidence>
<feature type="domain" description="Sulphate adenylyltransferase catalytic" evidence="6">
    <location>
        <begin position="242"/>
        <end position="320"/>
    </location>
</feature>
<evidence type="ECO:0000256" key="1">
    <source>
        <dbReference type="ARBA" id="ARBA00004678"/>
    </source>
</evidence>
<evidence type="ECO:0000313" key="9">
    <source>
        <dbReference type="Proteomes" id="UP000233551"/>
    </source>
</evidence>
<gene>
    <name evidence="8" type="ORF">CRG98_002193</name>
</gene>
<dbReference type="Pfam" id="PF01747">
    <property type="entry name" value="ATP-sulfurylase"/>
    <property type="match status" value="1"/>
</dbReference>
<evidence type="ECO:0000259" key="6">
    <source>
        <dbReference type="Pfam" id="PF01747"/>
    </source>
</evidence>
<dbReference type="PANTHER" id="PTHR11055:SF37">
    <property type="entry name" value="ATP SULFURYLASE 2"/>
    <property type="match status" value="1"/>
</dbReference>
<organism evidence="8 9">
    <name type="scientific">Punica granatum</name>
    <name type="common">Pomegranate</name>
    <dbReference type="NCBI Taxonomy" id="22663"/>
    <lineage>
        <taxon>Eukaryota</taxon>
        <taxon>Viridiplantae</taxon>
        <taxon>Streptophyta</taxon>
        <taxon>Embryophyta</taxon>
        <taxon>Tracheophyta</taxon>
        <taxon>Spermatophyta</taxon>
        <taxon>Magnoliopsida</taxon>
        <taxon>eudicotyledons</taxon>
        <taxon>Gunneridae</taxon>
        <taxon>Pentapetalae</taxon>
        <taxon>rosids</taxon>
        <taxon>malvids</taxon>
        <taxon>Myrtales</taxon>
        <taxon>Lythraceae</taxon>
        <taxon>Punica</taxon>
    </lineage>
</organism>
<dbReference type="GO" id="GO:0004020">
    <property type="term" value="F:adenylylsulfate kinase activity"/>
    <property type="evidence" value="ECO:0007669"/>
    <property type="project" value="TreeGrafter"/>
</dbReference>
<dbReference type="GO" id="GO:0000103">
    <property type="term" value="P:sulfate assimilation"/>
    <property type="evidence" value="ECO:0007669"/>
    <property type="project" value="TreeGrafter"/>
</dbReference>
<protein>
    <recommendedName>
        <fullName evidence="10">Sulfate adenylyltransferase</fullName>
    </recommendedName>
</protein>
<dbReference type="FunFam" id="3.10.400.10:FF:000002">
    <property type="entry name" value="ATP sulfurylase 2"/>
    <property type="match status" value="1"/>
</dbReference>
<evidence type="ECO:0000259" key="7">
    <source>
        <dbReference type="Pfam" id="PF14306"/>
    </source>
</evidence>
<dbReference type="EMBL" id="PGOL01000092">
    <property type="protein sequence ID" value="PKI77420.1"/>
    <property type="molecule type" value="Genomic_DNA"/>
</dbReference>
<dbReference type="InterPro" id="IPR014729">
    <property type="entry name" value="Rossmann-like_a/b/a_fold"/>
</dbReference>
<dbReference type="InterPro" id="IPR024951">
    <property type="entry name" value="Sulfurylase_cat_dom"/>
</dbReference>
<accession>A0A2I0L9T1</accession>
<keyword evidence="9" id="KW-1185">Reference proteome</keyword>
<name>A0A2I0L9T1_PUNGR</name>
<dbReference type="GO" id="GO:0005524">
    <property type="term" value="F:ATP binding"/>
    <property type="evidence" value="ECO:0007669"/>
    <property type="project" value="UniProtKB-KW"/>
</dbReference>
<dbReference type="AlphaFoldDB" id="A0A2I0L9T1"/>
<dbReference type="InterPro" id="IPR015947">
    <property type="entry name" value="PUA-like_sf"/>
</dbReference>
<dbReference type="Proteomes" id="UP000233551">
    <property type="component" value="Unassembled WGS sequence"/>
</dbReference>
<dbReference type="Gene3D" id="3.40.50.620">
    <property type="entry name" value="HUPs"/>
    <property type="match status" value="1"/>
</dbReference>
<evidence type="ECO:0000256" key="4">
    <source>
        <dbReference type="ARBA" id="ARBA00022840"/>
    </source>
</evidence>